<reference evidence="2 3" key="1">
    <citation type="submission" date="2024-04" db="EMBL/GenBank/DDBJ databases">
        <authorList>
            <consortium name="Genoscope - CEA"/>
            <person name="William W."/>
        </authorList>
    </citation>
    <scope>NUCLEOTIDE SEQUENCE [LARGE SCALE GENOMIC DNA]</scope>
</reference>
<keyword evidence="3" id="KW-1185">Reference proteome</keyword>
<feature type="non-terminal residue" evidence="2">
    <location>
        <position position="1"/>
    </location>
</feature>
<proteinExistence type="predicted"/>
<evidence type="ECO:0000313" key="3">
    <source>
        <dbReference type="Proteomes" id="UP001497497"/>
    </source>
</evidence>
<feature type="domain" description="Fibronectin type-III" evidence="1">
    <location>
        <begin position="189"/>
        <end position="277"/>
    </location>
</feature>
<dbReference type="Gene3D" id="2.60.40.10">
    <property type="entry name" value="Immunoglobulins"/>
    <property type="match status" value="1"/>
</dbReference>
<accession>A0AAV2HJB5</accession>
<dbReference type="InterPro" id="IPR013783">
    <property type="entry name" value="Ig-like_fold"/>
</dbReference>
<organism evidence="2 3">
    <name type="scientific">Lymnaea stagnalis</name>
    <name type="common">Great pond snail</name>
    <name type="synonym">Helix stagnalis</name>
    <dbReference type="NCBI Taxonomy" id="6523"/>
    <lineage>
        <taxon>Eukaryota</taxon>
        <taxon>Metazoa</taxon>
        <taxon>Spiralia</taxon>
        <taxon>Lophotrochozoa</taxon>
        <taxon>Mollusca</taxon>
        <taxon>Gastropoda</taxon>
        <taxon>Heterobranchia</taxon>
        <taxon>Euthyneura</taxon>
        <taxon>Panpulmonata</taxon>
        <taxon>Hygrophila</taxon>
        <taxon>Lymnaeoidea</taxon>
        <taxon>Lymnaeidae</taxon>
        <taxon>Lymnaea</taxon>
    </lineage>
</organism>
<evidence type="ECO:0000259" key="1">
    <source>
        <dbReference type="PROSITE" id="PS50853"/>
    </source>
</evidence>
<dbReference type="InterPro" id="IPR036116">
    <property type="entry name" value="FN3_sf"/>
</dbReference>
<dbReference type="SUPFAM" id="SSF49265">
    <property type="entry name" value="Fibronectin type III"/>
    <property type="match status" value="1"/>
</dbReference>
<dbReference type="Proteomes" id="UP001497497">
    <property type="component" value="Unassembled WGS sequence"/>
</dbReference>
<protein>
    <recommendedName>
        <fullName evidence="1">Fibronectin type-III domain-containing protein</fullName>
    </recommendedName>
</protein>
<sequence length="325" mass="36440">YIELCCHTTTPAYSDGETMIFFQCNNTPDVHGHRKTPQLICANISVTSKDQTGMCYCKDQHGCHHSKLLTVDDSLVPINATCVVYFDEHWTMSCSWPVPDFTYPEFISTTVKWSLGNGCDFNNNLTEESAPCPLMNECTINVEDIYNNDCFLNVSFEMKYAADNPSSPQQVITSPWQSFDIHSVVRIGPVHDLKILNTTSTCVTLGWSVIEEDETPNAKLTFQSEWEATPAITMIQGANIYSLCHLRAFTQYTINITLRLDTSSVWSDSVQIKTKTLADVPLCGPEVTPGAFDILNAQDSKNGKEVVVYWKKPSEKDWLSETELG</sequence>
<gene>
    <name evidence="2" type="ORF">GSLYS_00006649001</name>
</gene>
<dbReference type="AlphaFoldDB" id="A0AAV2HJB5"/>
<evidence type="ECO:0000313" key="2">
    <source>
        <dbReference type="EMBL" id="CAL1532631.1"/>
    </source>
</evidence>
<dbReference type="CDD" id="cd00063">
    <property type="entry name" value="FN3"/>
    <property type="match status" value="1"/>
</dbReference>
<dbReference type="InterPro" id="IPR003961">
    <property type="entry name" value="FN3_dom"/>
</dbReference>
<name>A0AAV2HJB5_LYMST</name>
<feature type="non-terminal residue" evidence="2">
    <location>
        <position position="325"/>
    </location>
</feature>
<dbReference type="PROSITE" id="PS50853">
    <property type="entry name" value="FN3"/>
    <property type="match status" value="1"/>
</dbReference>
<comment type="caution">
    <text evidence="2">The sequence shown here is derived from an EMBL/GenBank/DDBJ whole genome shotgun (WGS) entry which is preliminary data.</text>
</comment>
<dbReference type="EMBL" id="CAXITT010000121">
    <property type="protein sequence ID" value="CAL1532631.1"/>
    <property type="molecule type" value="Genomic_DNA"/>
</dbReference>